<comment type="catalytic activity">
    <reaction evidence="12">
        <text>L-seryl-[protein] + ATP = O-phospho-L-seryl-[protein] + ADP + H(+)</text>
        <dbReference type="Rhea" id="RHEA:17989"/>
        <dbReference type="Rhea" id="RHEA-COMP:9863"/>
        <dbReference type="Rhea" id="RHEA-COMP:11604"/>
        <dbReference type="ChEBI" id="CHEBI:15378"/>
        <dbReference type="ChEBI" id="CHEBI:29999"/>
        <dbReference type="ChEBI" id="CHEBI:30616"/>
        <dbReference type="ChEBI" id="CHEBI:83421"/>
        <dbReference type="ChEBI" id="CHEBI:456216"/>
    </reaction>
</comment>
<evidence type="ECO:0000256" key="11">
    <source>
        <dbReference type="ARBA" id="ARBA00023180"/>
    </source>
</evidence>
<evidence type="ECO:0000256" key="14">
    <source>
        <dbReference type="SAM" id="Phobius"/>
    </source>
</evidence>
<feature type="chain" id="PRO_5029913716" description="Protein kinase domain-containing protein" evidence="15">
    <location>
        <begin position="26"/>
        <end position="764"/>
    </location>
</feature>
<dbReference type="PANTHER" id="PTHR27005">
    <property type="entry name" value="WALL-ASSOCIATED RECEPTOR KINASE-LIKE 21"/>
    <property type="match status" value="1"/>
</dbReference>
<dbReference type="PROSITE" id="PS00108">
    <property type="entry name" value="PROTEIN_KINASE_ST"/>
    <property type="match status" value="1"/>
</dbReference>
<organism evidence="17 18">
    <name type="scientific">Gossypium davidsonii</name>
    <name type="common">Davidson's cotton</name>
    <name type="synonym">Gossypium klotzschianum subsp. davidsonii</name>
    <dbReference type="NCBI Taxonomy" id="34287"/>
    <lineage>
        <taxon>Eukaryota</taxon>
        <taxon>Viridiplantae</taxon>
        <taxon>Streptophyta</taxon>
        <taxon>Embryophyta</taxon>
        <taxon>Tracheophyta</taxon>
        <taxon>Spermatophyta</taxon>
        <taxon>Magnoliopsida</taxon>
        <taxon>eudicotyledons</taxon>
        <taxon>Gunneridae</taxon>
        <taxon>Pentapetalae</taxon>
        <taxon>rosids</taxon>
        <taxon>malvids</taxon>
        <taxon>Malvales</taxon>
        <taxon>Malvaceae</taxon>
        <taxon>Malvoideae</taxon>
        <taxon>Gossypium</taxon>
    </lineage>
</organism>
<feature type="signal peptide" evidence="15">
    <location>
        <begin position="1"/>
        <end position="25"/>
    </location>
</feature>
<dbReference type="GO" id="GO:0005524">
    <property type="term" value="F:ATP binding"/>
    <property type="evidence" value="ECO:0007669"/>
    <property type="project" value="UniProtKB-KW"/>
</dbReference>
<evidence type="ECO:0000256" key="10">
    <source>
        <dbReference type="ARBA" id="ARBA00023157"/>
    </source>
</evidence>
<name>A0A7J8RLV3_GOSDV</name>
<dbReference type="Gene3D" id="3.30.200.20">
    <property type="entry name" value="Phosphorylase Kinase, domain 1"/>
    <property type="match status" value="1"/>
</dbReference>
<evidence type="ECO:0000256" key="5">
    <source>
        <dbReference type="ARBA" id="ARBA00022741"/>
    </source>
</evidence>
<dbReference type="FunFam" id="1.10.510.10:FF:000084">
    <property type="entry name" value="Wall-associated receptor kinase 2"/>
    <property type="match status" value="1"/>
</dbReference>
<evidence type="ECO:0000256" key="12">
    <source>
        <dbReference type="ARBA" id="ARBA00047558"/>
    </source>
</evidence>
<dbReference type="PANTHER" id="PTHR27005:SF432">
    <property type="entry name" value="WALL-ASSOCIATED RECEPTOR KINASE-LIKE 6"/>
    <property type="match status" value="1"/>
</dbReference>
<dbReference type="AlphaFoldDB" id="A0A7J8RLV3"/>
<accession>A0A7J8RLV3</accession>
<dbReference type="Gene3D" id="1.10.510.10">
    <property type="entry name" value="Transferase(Phosphotransferase) domain 1"/>
    <property type="match status" value="1"/>
</dbReference>
<comment type="catalytic activity">
    <reaction evidence="13">
        <text>L-threonyl-[protein] + ATP = O-phospho-L-threonyl-[protein] + ADP + H(+)</text>
        <dbReference type="Rhea" id="RHEA:46608"/>
        <dbReference type="Rhea" id="RHEA-COMP:11060"/>
        <dbReference type="Rhea" id="RHEA-COMP:11605"/>
        <dbReference type="ChEBI" id="CHEBI:15378"/>
        <dbReference type="ChEBI" id="CHEBI:30013"/>
        <dbReference type="ChEBI" id="CHEBI:30616"/>
        <dbReference type="ChEBI" id="CHEBI:61977"/>
        <dbReference type="ChEBI" id="CHEBI:456216"/>
    </reaction>
</comment>
<comment type="caution">
    <text evidence="17">The sequence shown here is derived from an EMBL/GenBank/DDBJ whole genome shotgun (WGS) entry which is preliminary data.</text>
</comment>
<keyword evidence="10" id="KW-1015">Disulfide bond</keyword>
<dbReference type="InterPro" id="IPR008271">
    <property type="entry name" value="Ser/Thr_kinase_AS"/>
</dbReference>
<evidence type="ECO:0000256" key="8">
    <source>
        <dbReference type="ARBA" id="ARBA00022989"/>
    </source>
</evidence>
<dbReference type="InterPro" id="IPR045274">
    <property type="entry name" value="WAK-like"/>
</dbReference>
<evidence type="ECO:0000259" key="16">
    <source>
        <dbReference type="PROSITE" id="PS50011"/>
    </source>
</evidence>
<dbReference type="Pfam" id="PF13947">
    <property type="entry name" value="GUB_WAK_bind"/>
    <property type="match status" value="1"/>
</dbReference>
<evidence type="ECO:0000256" key="3">
    <source>
        <dbReference type="ARBA" id="ARBA00022692"/>
    </source>
</evidence>
<dbReference type="Pfam" id="PF00069">
    <property type="entry name" value="Pkinase"/>
    <property type="match status" value="1"/>
</dbReference>
<keyword evidence="6" id="KW-0418">Kinase</keyword>
<keyword evidence="3 14" id="KW-0812">Transmembrane</keyword>
<keyword evidence="8 14" id="KW-1133">Transmembrane helix</keyword>
<dbReference type="InterPro" id="IPR025287">
    <property type="entry name" value="WAK_GUB"/>
</dbReference>
<keyword evidence="2" id="KW-0597">Phosphoprotein</keyword>
<dbReference type="SMART" id="SM00220">
    <property type="entry name" value="S_TKc"/>
    <property type="match status" value="1"/>
</dbReference>
<dbReference type="InterPro" id="IPR000719">
    <property type="entry name" value="Prot_kinase_dom"/>
</dbReference>
<dbReference type="SUPFAM" id="SSF56112">
    <property type="entry name" value="Protein kinase-like (PK-like)"/>
    <property type="match status" value="1"/>
</dbReference>
<evidence type="ECO:0000313" key="17">
    <source>
        <dbReference type="EMBL" id="MBA0614563.1"/>
    </source>
</evidence>
<keyword evidence="18" id="KW-1185">Reference proteome</keyword>
<dbReference type="InterPro" id="IPR011009">
    <property type="entry name" value="Kinase-like_dom_sf"/>
</dbReference>
<keyword evidence="9 14" id="KW-0472">Membrane</keyword>
<keyword evidence="11" id="KW-0325">Glycoprotein</keyword>
<evidence type="ECO:0000256" key="1">
    <source>
        <dbReference type="ARBA" id="ARBA00004479"/>
    </source>
</evidence>
<keyword evidence="7" id="KW-0067">ATP-binding</keyword>
<dbReference type="EMBL" id="JABFAC010000006">
    <property type="protein sequence ID" value="MBA0614563.1"/>
    <property type="molecule type" value="Genomic_DNA"/>
</dbReference>
<dbReference type="GO" id="GO:0007166">
    <property type="term" value="P:cell surface receptor signaling pathway"/>
    <property type="evidence" value="ECO:0007669"/>
    <property type="project" value="InterPro"/>
</dbReference>
<keyword evidence="4 15" id="KW-0732">Signal</keyword>
<dbReference type="GO" id="GO:0005886">
    <property type="term" value="C:plasma membrane"/>
    <property type="evidence" value="ECO:0007669"/>
    <property type="project" value="TreeGrafter"/>
</dbReference>
<evidence type="ECO:0000256" key="6">
    <source>
        <dbReference type="ARBA" id="ARBA00022777"/>
    </source>
</evidence>
<gene>
    <name evidence="17" type="ORF">Godav_014847</name>
</gene>
<evidence type="ECO:0000256" key="9">
    <source>
        <dbReference type="ARBA" id="ARBA00023136"/>
    </source>
</evidence>
<sequence>MGFHLALYFILLLLFLFLLCPILQAAEFQEPACGQEVCGNITISSPFGIHSSCYTISWFRVTCKTTLDGEKPFINVNSIDLEVLDSTSADAILISNPVAYINCDHTSEASVSVNLSGTPFFFSSESNNFGSVGCENLATILSNEAIHLAAAFNQGTFSVVFTHYQLGINIETTHAPAVLNWNSTYCGDAGCGNLVTVFGNEMDNVISGCLQPSCRFNNESSSIVGCRVNIPQGLSSFYVNMSSRVDSSDYKRERSCGFASMISSDYHLTSELEDIDISNRTHIPTRLQWGTLISGVCQLNDGLDTSCTFDGEYCWSRLSSIHLCAYNRNINTDLTFCEDENCGNYQNCRMLCLNTPSNYCSSESCPPHYEYNSIRFRCELKTKAQKTSSSSLASIIAGCSTSIGTLFLILTTWSMYKVLKRKQNIMLKKKYFKKLLQQHLSSNEGGQGTVYKGMLIDGSIVAIKKSKMLEGKKFDEKEVEQFINEVIILSQINHRNVVKLLGCCLDAEVPLLVYEFIPNGTLYDLIHDQNEGLPLTWEMRLRIAIEIANALFYLHSAASVPIYHRDIKSSNILLDEKYRAKVSDFGTSRSVALEQTHLTIRVQGTFGYMDPEYFRSSQFTEKSDVYSFGVVLTKLLTGQKPISVQQSQSVRSLVSYFLHSMQENSLFNILDPMVVKDGSEKEIIVMALLAKRCLHFNGKKRPTMKQVAMELELIKASGGNVIEDRGDEESEIDDMIHSWETNPSSSMSRTITTDSVTFPLNSSF</sequence>
<keyword evidence="6" id="KW-0808">Transferase</keyword>
<evidence type="ECO:0000256" key="2">
    <source>
        <dbReference type="ARBA" id="ARBA00022553"/>
    </source>
</evidence>
<feature type="domain" description="Protein kinase" evidence="16">
    <location>
        <begin position="436"/>
        <end position="714"/>
    </location>
</feature>
<dbReference type="GO" id="GO:0030247">
    <property type="term" value="F:polysaccharide binding"/>
    <property type="evidence" value="ECO:0007669"/>
    <property type="project" value="InterPro"/>
</dbReference>
<evidence type="ECO:0000313" key="18">
    <source>
        <dbReference type="Proteomes" id="UP000593561"/>
    </source>
</evidence>
<dbReference type="PROSITE" id="PS50011">
    <property type="entry name" value="PROTEIN_KINASE_DOM"/>
    <property type="match status" value="1"/>
</dbReference>
<dbReference type="Proteomes" id="UP000593561">
    <property type="component" value="Unassembled WGS sequence"/>
</dbReference>
<evidence type="ECO:0000256" key="7">
    <source>
        <dbReference type="ARBA" id="ARBA00022840"/>
    </source>
</evidence>
<evidence type="ECO:0000256" key="15">
    <source>
        <dbReference type="SAM" id="SignalP"/>
    </source>
</evidence>
<evidence type="ECO:0000256" key="4">
    <source>
        <dbReference type="ARBA" id="ARBA00022729"/>
    </source>
</evidence>
<protein>
    <recommendedName>
        <fullName evidence="16">Protein kinase domain-containing protein</fullName>
    </recommendedName>
</protein>
<dbReference type="CDD" id="cd14066">
    <property type="entry name" value="STKc_IRAK"/>
    <property type="match status" value="1"/>
</dbReference>
<reference evidence="17 18" key="1">
    <citation type="journal article" date="2019" name="Genome Biol. Evol.">
        <title>Insights into the evolution of the New World diploid cottons (Gossypium, subgenus Houzingenia) based on genome sequencing.</title>
        <authorList>
            <person name="Grover C.E."/>
            <person name="Arick M.A. 2nd"/>
            <person name="Thrash A."/>
            <person name="Conover J.L."/>
            <person name="Sanders W.S."/>
            <person name="Peterson D.G."/>
            <person name="Frelichowski J.E."/>
            <person name="Scheffler J.A."/>
            <person name="Scheffler B.E."/>
            <person name="Wendel J.F."/>
        </authorList>
    </citation>
    <scope>NUCLEOTIDE SEQUENCE [LARGE SCALE GENOMIC DNA]</scope>
    <source>
        <strain evidence="17">27</strain>
        <tissue evidence="17">Leaf</tissue>
    </source>
</reference>
<comment type="subcellular location">
    <subcellularLocation>
        <location evidence="1">Membrane</location>
        <topology evidence="1">Single-pass type I membrane protein</topology>
    </subcellularLocation>
</comment>
<feature type="transmembrane region" description="Helical" evidence="14">
    <location>
        <begin position="392"/>
        <end position="416"/>
    </location>
</feature>
<proteinExistence type="predicted"/>
<evidence type="ECO:0000256" key="13">
    <source>
        <dbReference type="ARBA" id="ARBA00047951"/>
    </source>
</evidence>
<keyword evidence="5" id="KW-0547">Nucleotide-binding</keyword>
<dbReference type="FunFam" id="3.30.200.20:FF:001332">
    <property type="entry name" value="Wall-associated receptor kinase-like 10"/>
    <property type="match status" value="1"/>
</dbReference>
<dbReference type="GO" id="GO:0004674">
    <property type="term" value="F:protein serine/threonine kinase activity"/>
    <property type="evidence" value="ECO:0007669"/>
    <property type="project" value="TreeGrafter"/>
</dbReference>